<dbReference type="Pfam" id="PF10009">
    <property type="entry name" value="DUF2252"/>
    <property type="match status" value="1"/>
</dbReference>
<dbReference type="PANTHER" id="PTHR39441">
    <property type="entry name" value="DUF2252 DOMAIN-CONTAINING PROTEIN"/>
    <property type="match status" value="1"/>
</dbReference>
<dbReference type="InterPro" id="IPR018721">
    <property type="entry name" value="DUF2252"/>
</dbReference>
<proteinExistence type="predicted"/>
<sequence length="469" mass="52693">MPVHHAKKKVTTERVNLRKPQPTIEALHKQGTEMREHVPREIHGQWKPSAKRGDVLSILAKSNVDRQQNLVPLRMQRMSASPFAFLRGAAAVMAYDLSTTPTIGCNVVLAGDAHLSNFGFYGTPQRELVFDINDFDETVIGPWEWDLKRLTASVNVAGRENGLTRNERRVAVMLAVEGYQENMERLEPMGTLDIWYLHATPGKANILRKVPQKALAVMRKVTDKALHSDNRTLLTKVADKNANGQWHFREDPPILTHVSAALRNKIITALEDYSLTLSRERRHMLSRYSVADVAHRVVGVGSVGTRTYLALLMGKNDDDPLFLQIKEALSPAHAAYLPSRKAEFIHEGQRVVVGQRTLQAASDVMLGWTEIEKRPYYVRQMKNLKASVPIEWMSGDAFNFYCWACGALLARAHARTSEPAIIAGYCGRSGVLRESYAEWAEAYGDQTVTDHAKLAAKINAEDQKLLRNR</sequence>
<gene>
    <name evidence="1" type="ORF">HDF12_004448</name>
</gene>
<dbReference type="AlphaFoldDB" id="A0A7Y9NR75"/>
<comment type="caution">
    <text evidence="1">The sequence shown here is derived from an EMBL/GenBank/DDBJ whole genome shotgun (WGS) entry which is preliminary data.</text>
</comment>
<name>A0A7Y9NR75_9BACT</name>
<accession>A0A7Y9NR75</accession>
<protein>
    <submittedName>
        <fullName evidence="1">Uncharacterized protein (DUF2252 family)</fullName>
    </submittedName>
</protein>
<evidence type="ECO:0000313" key="2">
    <source>
        <dbReference type="Proteomes" id="UP000534186"/>
    </source>
</evidence>
<organism evidence="1 2">
    <name type="scientific">Tunturiibacter lichenicola</name>
    <dbReference type="NCBI Taxonomy" id="2051959"/>
    <lineage>
        <taxon>Bacteria</taxon>
        <taxon>Pseudomonadati</taxon>
        <taxon>Acidobacteriota</taxon>
        <taxon>Terriglobia</taxon>
        <taxon>Terriglobales</taxon>
        <taxon>Acidobacteriaceae</taxon>
        <taxon>Tunturiibacter</taxon>
    </lineage>
</organism>
<dbReference type="EMBL" id="JACCCV010000002">
    <property type="protein sequence ID" value="NYF54049.1"/>
    <property type="molecule type" value="Genomic_DNA"/>
</dbReference>
<dbReference type="PANTHER" id="PTHR39441:SF1">
    <property type="entry name" value="DUF2252 DOMAIN-CONTAINING PROTEIN"/>
    <property type="match status" value="1"/>
</dbReference>
<reference evidence="1 2" key="1">
    <citation type="submission" date="2020-07" db="EMBL/GenBank/DDBJ databases">
        <title>Genomic Encyclopedia of Type Strains, Phase IV (KMG-V): Genome sequencing to study the core and pangenomes of soil and plant-associated prokaryotes.</title>
        <authorList>
            <person name="Whitman W."/>
        </authorList>
    </citation>
    <scope>NUCLEOTIDE SEQUENCE [LARGE SCALE GENOMIC DNA]</scope>
    <source>
        <strain evidence="1 2">M8UP30</strain>
    </source>
</reference>
<dbReference type="Proteomes" id="UP000534186">
    <property type="component" value="Unassembled WGS sequence"/>
</dbReference>
<evidence type="ECO:0000313" key="1">
    <source>
        <dbReference type="EMBL" id="NYF54049.1"/>
    </source>
</evidence>